<dbReference type="AlphaFoldDB" id="A0A9P8Q5S2"/>
<evidence type="ECO:0000313" key="1">
    <source>
        <dbReference type="EMBL" id="KAH3683485.1"/>
    </source>
</evidence>
<name>A0A9P8Q5S2_WICPI</name>
<sequence length="286" mass="32211">MLGDIHSLHTLEIVAVIPIRVTFLKNVFKLISQAYNHVDLTLKENSDEIVHHSSLCLILKVVDIGSENSVTFVGVGNLNLERPQAGGERNSQLVVAADGRLANDKERLFIRGGFTFLVGEPPSLCLCSYASWWLRSLMVVRPENSSLNDWNPSFNKTTSPWNSSHSRNLLQMPYNPSVTSSLLGLFSNVVGKLKLMAFWMCDLLNSKYDLTSTTKRFVPPWIKSFNWLSETVATPLGIWYFAAFLLISGDKEKLMLPEFEDMLELIDELEKVLLCDEVSEGIEVEL</sequence>
<reference evidence="1" key="2">
    <citation type="submission" date="2021-01" db="EMBL/GenBank/DDBJ databases">
        <authorList>
            <person name="Schikora-Tamarit M.A."/>
        </authorList>
    </citation>
    <scope>NUCLEOTIDE SEQUENCE</scope>
    <source>
        <strain evidence="1">CBS2887</strain>
    </source>
</reference>
<reference evidence="1" key="1">
    <citation type="journal article" date="2021" name="Open Biol.">
        <title>Shared evolutionary footprints suggest mitochondrial oxidative damage underlies multiple complex I losses in fungi.</title>
        <authorList>
            <person name="Schikora-Tamarit M.A."/>
            <person name="Marcet-Houben M."/>
            <person name="Nosek J."/>
            <person name="Gabaldon T."/>
        </authorList>
    </citation>
    <scope>NUCLEOTIDE SEQUENCE</scope>
    <source>
        <strain evidence="1">CBS2887</strain>
    </source>
</reference>
<proteinExistence type="predicted"/>
<accession>A0A9P8Q5S2</accession>
<organism evidence="1 2">
    <name type="scientific">Wickerhamomyces pijperi</name>
    <name type="common">Yeast</name>
    <name type="synonym">Pichia pijperi</name>
    <dbReference type="NCBI Taxonomy" id="599730"/>
    <lineage>
        <taxon>Eukaryota</taxon>
        <taxon>Fungi</taxon>
        <taxon>Dikarya</taxon>
        <taxon>Ascomycota</taxon>
        <taxon>Saccharomycotina</taxon>
        <taxon>Saccharomycetes</taxon>
        <taxon>Phaffomycetales</taxon>
        <taxon>Wickerhamomycetaceae</taxon>
        <taxon>Wickerhamomyces</taxon>
    </lineage>
</organism>
<evidence type="ECO:0000313" key="2">
    <source>
        <dbReference type="Proteomes" id="UP000774326"/>
    </source>
</evidence>
<comment type="caution">
    <text evidence="1">The sequence shown here is derived from an EMBL/GenBank/DDBJ whole genome shotgun (WGS) entry which is preliminary data.</text>
</comment>
<keyword evidence="2" id="KW-1185">Reference proteome</keyword>
<dbReference type="Proteomes" id="UP000774326">
    <property type="component" value="Unassembled WGS sequence"/>
</dbReference>
<protein>
    <submittedName>
        <fullName evidence="1">Uncharacterized protein</fullName>
    </submittedName>
</protein>
<dbReference type="EMBL" id="JAEUBG010003105">
    <property type="protein sequence ID" value="KAH3683485.1"/>
    <property type="molecule type" value="Genomic_DNA"/>
</dbReference>
<gene>
    <name evidence="1" type="ORF">WICPIJ_005546</name>
</gene>